<accession>A0A2L0HNU0</accession>
<dbReference type="GeneID" id="40099833"/>
<proteinExistence type="predicted"/>
<evidence type="ECO:0000313" key="1">
    <source>
        <dbReference type="EMBL" id="AUX83352.1"/>
    </source>
</evidence>
<dbReference type="Proteomes" id="UP000241926">
    <property type="component" value="Segment"/>
</dbReference>
<dbReference type="RefSeq" id="YP_009623052.1">
    <property type="nucleotide sequence ID" value="NC_042109.1"/>
</dbReference>
<name>A0A2L0HNU0_9CAUD</name>
<dbReference type="EMBL" id="MG839027">
    <property type="protein sequence ID" value="AUX83352.1"/>
    <property type="molecule type" value="Genomic_DNA"/>
</dbReference>
<keyword evidence="2" id="KW-1185">Reference proteome</keyword>
<dbReference type="OrthoDB" id="14440at10239"/>
<organism evidence="1 2">
    <name type="scientific">Microbacterium phage Eleri</name>
    <dbReference type="NCBI Taxonomy" id="2079581"/>
    <lineage>
        <taxon>Viruses</taxon>
        <taxon>Duplodnaviria</taxon>
        <taxon>Heunggongvirae</taxon>
        <taxon>Uroviricota</taxon>
        <taxon>Caudoviricetes</taxon>
        <taxon>Elerivirus</taxon>
        <taxon>Elerivirus eleri</taxon>
    </lineage>
</organism>
<sequence length="186" mass="20555">MSFATYEELKAAVEERRQDVLTVEVDLGAKYSQEHEDAKKELAEANALKKLAGQSFLADNIAALEERVASTRPEPKSIWLQYKRLPISAWAMLTKSTGLSAIDQYEKVLPEVFIGVFGNDPTEEDENGNLVHYGLEPLTTDARAVSSRSDETILPGAMLHLVVNAFMSWQNSSGEISIRPTKSGRA</sequence>
<gene>
    <name evidence="1" type="primary">14</name>
    <name evidence="1" type="ORF">SEA_ELERI_14</name>
</gene>
<protein>
    <submittedName>
        <fullName evidence="1">Tail assembly chaperone</fullName>
    </submittedName>
</protein>
<reference evidence="1 2" key="1">
    <citation type="submission" date="2018-01" db="EMBL/GenBank/DDBJ databases">
        <authorList>
            <person name="Jones A.E."/>
            <person name="Sivanathan V."/>
            <person name="Betsko A.J."/>
            <person name="Aull H.G."/>
            <person name="Zack K.M."/>
            <person name="Kukan E.N."/>
            <person name="Garlena R.A."/>
            <person name="Russell D.A."/>
            <person name="Pope W.H."/>
            <person name="Jacobs-Sera D."/>
            <person name="Hatfull G.F."/>
        </authorList>
    </citation>
    <scope>NUCLEOTIDE SEQUENCE [LARGE SCALE GENOMIC DNA]</scope>
</reference>
<evidence type="ECO:0000313" key="2">
    <source>
        <dbReference type="Proteomes" id="UP000241926"/>
    </source>
</evidence>
<dbReference type="KEGG" id="vg:40099833"/>